<evidence type="ECO:0000313" key="9">
    <source>
        <dbReference type="EMBL" id="VVB07995.1"/>
    </source>
</evidence>
<dbReference type="InterPro" id="IPR013763">
    <property type="entry name" value="Cyclin-like_dom"/>
</dbReference>
<dbReference type="CDD" id="cd20588">
    <property type="entry name" value="CYCLIN_AcCycT_rpt2"/>
    <property type="match status" value="1"/>
</dbReference>
<dbReference type="FunFam" id="1.10.472.10:FF:000028">
    <property type="entry name" value="Cyclin-T1-5 like"/>
    <property type="match status" value="1"/>
</dbReference>
<feature type="domain" description="Cyclin-like" evidence="8">
    <location>
        <begin position="65"/>
        <end position="167"/>
    </location>
</feature>
<dbReference type="InterPro" id="IPR023214">
    <property type="entry name" value="HAD_sf"/>
</dbReference>
<keyword evidence="2 5" id="KW-0195">Cyclin</keyword>
<feature type="compositionally biased region" description="Polar residues" evidence="7">
    <location>
        <begin position="323"/>
        <end position="338"/>
    </location>
</feature>
<reference evidence="9" key="1">
    <citation type="submission" date="2019-07" db="EMBL/GenBank/DDBJ databases">
        <authorList>
            <person name="Dittberner H."/>
        </authorList>
    </citation>
    <scope>NUCLEOTIDE SEQUENCE [LARGE SCALE GENOMIC DNA]</scope>
</reference>
<dbReference type="GO" id="GO:0016538">
    <property type="term" value="F:cyclin-dependent protein serine/threonine kinase regulator activity"/>
    <property type="evidence" value="ECO:0007669"/>
    <property type="project" value="InterPro"/>
</dbReference>
<dbReference type="CDD" id="cd20587">
    <property type="entry name" value="CYCLIN_AcCycT_rpt1"/>
    <property type="match status" value="1"/>
</dbReference>
<feature type="coiled-coil region" evidence="6">
    <location>
        <begin position="427"/>
        <end position="471"/>
    </location>
</feature>
<feature type="compositionally biased region" description="Low complexity" evidence="7">
    <location>
        <begin position="276"/>
        <end position="291"/>
    </location>
</feature>
<dbReference type="FunFam" id="1.10.472.10:FF:000026">
    <property type="entry name" value="Cyclin-T1-5 like"/>
    <property type="match status" value="1"/>
</dbReference>
<dbReference type="SUPFAM" id="SSF47954">
    <property type="entry name" value="Cyclin-like"/>
    <property type="match status" value="2"/>
</dbReference>
<keyword evidence="3" id="KW-0131">Cell cycle</keyword>
<feature type="region of interest" description="Disordered" evidence="7">
    <location>
        <begin position="524"/>
        <end position="557"/>
    </location>
</feature>
<keyword evidence="1" id="KW-0132">Cell division</keyword>
<dbReference type="AlphaFoldDB" id="A0A565C307"/>
<evidence type="ECO:0000256" key="4">
    <source>
        <dbReference type="ARBA" id="ARBA00061204"/>
    </source>
</evidence>
<dbReference type="GO" id="GO:0006357">
    <property type="term" value="P:regulation of transcription by RNA polymerase II"/>
    <property type="evidence" value="ECO:0007669"/>
    <property type="project" value="InterPro"/>
</dbReference>
<feature type="compositionally biased region" description="Basic and acidic residues" evidence="7">
    <location>
        <begin position="349"/>
        <end position="380"/>
    </location>
</feature>
<feature type="region of interest" description="Disordered" evidence="7">
    <location>
        <begin position="272"/>
        <end position="426"/>
    </location>
</feature>
<evidence type="ECO:0000256" key="5">
    <source>
        <dbReference type="RuleBase" id="RU000383"/>
    </source>
</evidence>
<organism evidence="9 10">
    <name type="scientific">Arabis nemorensis</name>
    <dbReference type="NCBI Taxonomy" id="586526"/>
    <lineage>
        <taxon>Eukaryota</taxon>
        <taxon>Viridiplantae</taxon>
        <taxon>Streptophyta</taxon>
        <taxon>Embryophyta</taxon>
        <taxon>Tracheophyta</taxon>
        <taxon>Spermatophyta</taxon>
        <taxon>Magnoliopsida</taxon>
        <taxon>eudicotyledons</taxon>
        <taxon>Gunneridae</taxon>
        <taxon>Pentapetalae</taxon>
        <taxon>rosids</taxon>
        <taxon>malvids</taxon>
        <taxon>Brassicales</taxon>
        <taxon>Brassicaceae</taxon>
        <taxon>Arabideae</taxon>
        <taxon>Arabis</taxon>
    </lineage>
</organism>
<evidence type="ECO:0000313" key="10">
    <source>
        <dbReference type="Proteomes" id="UP000489600"/>
    </source>
</evidence>
<sequence>MAGVLAGECSYSESGVSSHSRNSHEKQEEVARWYFGRKEIEENSPSRLDGIDLKKETYLRKSYCTFLQDLGMRLKVPQVTIATAIIFCHRFFFRQSHAKNDRRTIATVCMFLAGKVEETPRPLKDVIFVSYEIINKKDPGASQKIKQKEVYEQQKELVLNGEKIVLSTLGFDLNVHHPYKPLVEAIKKFKVAQNALAQVAWNFVNDGLRTSLCLQFKPHHIAAGAIFLAAKFLKVKLPSDGEKVWWQEFDVTPRQLEDVSNQMLELYEQNQNRVPVSQGSEVESSVAGGSAQRPGSRNAASTDEHVGSRQTSVRPTHEHSNSDNHGGSSKGALNQNNDNGGGEAANISVDHKEETERETKESQHPENHPAHKDNVREAPHNSRPVVEGPEKDNSEREGGELQDDGAVHKARNLDTGDVPISQSPKDLKLLRDKVKAKREKAKKLLGERTRKKDLMDEDDLIERELEDVELAVDDEETKQRKVQSRPKVDNSDLMGKEHGEILDVKGEVKNTEDGEMVSDVSAMMHSRKRKMGSPPEKQSEGKRRHSSENGEEGHKTSRGKLKYYALSKPGNSLILLGKFQIPGKCLRFQRFSALCLSASREDVSPSEELAVILEVDGVMIDTWSSNRQAFNVAFQKLGLDCANWPEPVYSDLLRKGAADEEKMLLLYFNQIGWPSSLPTSEKESFVKSVLREKKNAMNEFLMSKSLPLRSGVQEFIDNAYTERVPVAIVTAYCKSGDKVALSVVEMLGQERLSNVKVIGDNEVEQSMYGQLVLGKGISSSLEEQLVKEVKKAASAEKQRIAEEVASMLKLSVDIDTSSSERLEKIVVALRAAAEYAGLPVKNCVLVAGSQSGVSAAKMIGMPCVVMRSSLTARGEFPSAKGVMDGFGGADLTIPKLRNKIKS</sequence>
<feature type="domain" description="Cyclin-like" evidence="8">
    <location>
        <begin position="180"/>
        <end position="265"/>
    </location>
</feature>
<protein>
    <recommendedName>
        <fullName evidence="8">Cyclin-like domain-containing protein</fullName>
    </recommendedName>
</protein>
<evidence type="ECO:0000256" key="7">
    <source>
        <dbReference type="SAM" id="MobiDB-lite"/>
    </source>
</evidence>
<dbReference type="InterPro" id="IPR006671">
    <property type="entry name" value="Cyclin_N"/>
</dbReference>
<feature type="compositionally biased region" description="Polar residues" evidence="7">
    <location>
        <begin position="11"/>
        <end position="20"/>
    </location>
</feature>
<dbReference type="InterPro" id="IPR023198">
    <property type="entry name" value="PGP-like_dom2"/>
</dbReference>
<dbReference type="Gene3D" id="1.10.472.10">
    <property type="entry name" value="Cyclin-like"/>
    <property type="match status" value="2"/>
</dbReference>
<dbReference type="GO" id="GO:0051301">
    <property type="term" value="P:cell division"/>
    <property type="evidence" value="ECO:0007669"/>
    <property type="project" value="UniProtKB-KW"/>
</dbReference>
<evidence type="ECO:0000256" key="3">
    <source>
        <dbReference type="ARBA" id="ARBA00023306"/>
    </source>
</evidence>
<comment type="similarity">
    <text evidence="4">Belongs to the cyclin family. Cyclin T subfamily.</text>
</comment>
<evidence type="ECO:0000256" key="2">
    <source>
        <dbReference type="ARBA" id="ARBA00023127"/>
    </source>
</evidence>
<proteinExistence type="inferred from homology"/>
<comment type="caution">
    <text evidence="9">The sequence shown here is derived from an EMBL/GenBank/DDBJ whole genome shotgun (WGS) entry which is preliminary data.</text>
</comment>
<dbReference type="InterPro" id="IPR036412">
    <property type="entry name" value="HAD-like_sf"/>
</dbReference>
<dbReference type="Pfam" id="PF21797">
    <property type="entry name" value="CycT2-like_C"/>
    <property type="match status" value="1"/>
</dbReference>
<accession>A0A565C307</accession>
<keyword evidence="10" id="KW-1185">Reference proteome</keyword>
<dbReference type="Pfam" id="PF00134">
    <property type="entry name" value="Cyclin_N"/>
    <property type="match status" value="1"/>
</dbReference>
<dbReference type="Gene3D" id="1.10.150.240">
    <property type="entry name" value="Putative phosphatase, domain 2"/>
    <property type="match status" value="1"/>
</dbReference>
<dbReference type="OrthoDB" id="10264655at2759"/>
<gene>
    <name evidence="9" type="ORF">ANE_LOCUS18439</name>
</gene>
<keyword evidence="6" id="KW-0175">Coiled coil</keyword>
<feature type="compositionally biased region" description="Basic and acidic residues" evidence="7">
    <location>
        <begin position="388"/>
        <end position="414"/>
    </location>
</feature>
<dbReference type="InterPro" id="IPR036915">
    <property type="entry name" value="Cyclin-like_sf"/>
</dbReference>
<name>A0A565C307_9BRAS</name>
<dbReference type="PANTHER" id="PTHR10026">
    <property type="entry name" value="CYCLIN"/>
    <property type="match status" value="1"/>
</dbReference>
<feature type="compositionally biased region" description="Basic and acidic residues" evidence="7">
    <location>
        <begin position="537"/>
        <end position="555"/>
    </location>
</feature>
<evidence type="ECO:0000256" key="1">
    <source>
        <dbReference type="ARBA" id="ARBA00022618"/>
    </source>
</evidence>
<feature type="region of interest" description="Disordered" evidence="7">
    <location>
        <begin position="1"/>
        <end position="24"/>
    </location>
</feature>
<dbReference type="Gene3D" id="3.40.50.1000">
    <property type="entry name" value="HAD superfamily/HAD-like"/>
    <property type="match status" value="2"/>
</dbReference>
<dbReference type="SMART" id="SM00385">
    <property type="entry name" value="CYCLIN"/>
    <property type="match status" value="2"/>
</dbReference>
<dbReference type="InterPro" id="IPR043198">
    <property type="entry name" value="Cyclin/Ssn8"/>
</dbReference>
<dbReference type="Proteomes" id="UP000489600">
    <property type="component" value="Unassembled WGS sequence"/>
</dbReference>
<dbReference type="SUPFAM" id="SSF56784">
    <property type="entry name" value="HAD-like"/>
    <property type="match status" value="1"/>
</dbReference>
<evidence type="ECO:0000259" key="8">
    <source>
        <dbReference type="SMART" id="SM00385"/>
    </source>
</evidence>
<evidence type="ECO:0000256" key="6">
    <source>
        <dbReference type="SAM" id="Coils"/>
    </source>
</evidence>
<dbReference type="EMBL" id="CABITT030000006">
    <property type="protein sequence ID" value="VVB07995.1"/>
    <property type="molecule type" value="Genomic_DNA"/>
</dbReference>